<evidence type="ECO:0000313" key="2">
    <source>
        <dbReference type="Proteomes" id="UP000219369"/>
    </source>
</evidence>
<dbReference type="EMBL" id="FMJY01000008">
    <property type="protein sequence ID" value="SCO89732.1"/>
    <property type="molecule type" value="Genomic_DNA"/>
</dbReference>
<protein>
    <submittedName>
        <fullName evidence="1">Uncharacterized protein</fullName>
    </submittedName>
</protein>
<gene>
    <name evidence="1" type="ORF">FRV6_13860</name>
</gene>
<dbReference type="Proteomes" id="UP000219369">
    <property type="component" value="Unassembled WGS sequence"/>
</dbReference>
<proteinExistence type="predicted"/>
<sequence>MEGVAEYEIDCLVAPGTSSTKNICLSHAEVSGSTLCMMGRAHKALEALKIFVGGLRQRDPGRYSIRPKELGKSLLQHKNTLQVLELDMSELEYTEGQIRRTIGWKVLSKEAASTSSLRCSQAARPSG</sequence>
<evidence type="ECO:0000313" key="1">
    <source>
        <dbReference type="EMBL" id="SCO89732.1"/>
    </source>
</evidence>
<reference evidence="2" key="1">
    <citation type="submission" date="2016-09" db="EMBL/GenBank/DDBJ databases">
        <authorList>
            <person name="Guldener U."/>
        </authorList>
    </citation>
    <scope>NUCLEOTIDE SEQUENCE [LARGE SCALE GENOMIC DNA]</scope>
    <source>
        <strain evidence="2">V64-1</strain>
    </source>
</reference>
<dbReference type="AlphaFoldDB" id="A0A2H3TM31"/>
<name>A0A2H3TM31_FUSOX</name>
<organism evidence="1 2">
    <name type="scientific">Fusarium oxysporum</name>
    <name type="common">Fusarium vascular wilt</name>
    <dbReference type="NCBI Taxonomy" id="5507"/>
    <lineage>
        <taxon>Eukaryota</taxon>
        <taxon>Fungi</taxon>
        <taxon>Dikarya</taxon>
        <taxon>Ascomycota</taxon>
        <taxon>Pezizomycotina</taxon>
        <taxon>Sordariomycetes</taxon>
        <taxon>Hypocreomycetidae</taxon>
        <taxon>Hypocreales</taxon>
        <taxon>Nectriaceae</taxon>
        <taxon>Fusarium</taxon>
        <taxon>Fusarium oxysporum species complex</taxon>
    </lineage>
</organism>
<dbReference type="OrthoDB" id="3437411at2759"/>
<accession>A0A2H3TM31</accession>